<sequence>MQVTKLDVMSLRKEDVSVKFVDDMGDQSETLSVANNLKHVKNVKASGGKGEKLVGNKLSKLIGAKGEKEVIPPKQEKSSAVAAPKQEKSLAMAAPKQEKSSAVAAPKQEKSSAVAAPKQEKSSAVAAPKQEKSSVVAAVPATVLSTPKLEDEEDSAVCLIKADKNNSPKVEKAAMKVEKPIVEHGTPPLSSKERSKKKRSELATLHQMITLTTLPTLICISLLARLRLWTSITVPGLGPIRVAINNRHRPRSNQTLVTAGTTHLLSRPALVTHSTTKRCRLYVDVRRELEIPVTAGFNVLMRN</sequence>
<dbReference type="AlphaFoldDB" id="A0A7R9K4V6"/>
<protein>
    <submittedName>
        <fullName evidence="2">Uncharacterized protein</fullName>
    </submittedName>
</protein>
<dbReference type="EMBL" id="OE842883">
    <property type="protein sequence ID" value="CAD7601685.1"/>
    <property type="molecule type" value="Genomic_DNA"/>
</dbReference>
<evidence type="ECO:0000256" key="1">
    <source>
        <dbReference type="SAM" id="MobiDB-lite"/>
    </source>
</evidence>
<organism evidence="2">
    <name type="scientific">Timema genevievae</name>
    <name type="common">Walking stick</name>
    <dbReference type="NCBI Taxonomy" id="629358"/>
    <lineage>
        <taxon>Eukaryota</taxon>
        <taxon>Metazoa</taxon>
        <taxon>Ecdysozoa</taxon>
        <taxon>Arthropoda</taxon>
        <taxon>Hexapoda</taxon>
        <taxon>Insecta</taxon>
        <taxon>Pterygota</taxon>
        <taxon>Neoptera</taxon>
        <taxon>Polyneoptera</taxon>
        <taxon>Phasmatodea</taxon>
        <taxon>Timematodea</taxon>
        <taxon>Timematoidea</taxon>
        <taxon>Timematidae</taxon>
        <taxon>Timema</taxon>
    </lineage>
</organism>
<name>A0A7R9K4V6_TIMGE</name>
<evidence type="ECO:0000313" key="2">
    <source>
        <dbReference type="EMBL" id="CAD7601685.1"/>
    </source>
</evidence>
<accession>A0A7R9K4V6</accession>
<reference evidence="2" key="1">
    <citation type="submission" date="2020-11" db="EMBL/GenBank/DDBJ databases">
        <authorList>
            <person name="Tran Van P."/>
        </authorList>
    </citation>
    <scope>NUCLEOTIDE SEQUENCE</scope>
</reference>
<feature type="compositionally biased region" description="Basic and acidic residues" evidence="1">
    <location>
        <begin position="66"/>
        <end position="77"/>
    </location>
</feature>
<feature type="region of interest" description="Disordered" evidence="1">
    <location>
        <begin position="66"/>
        <end position="131"/>
    </location>
</feature>
<proteinExistence type="predicted"/>
<gene>
    <name evidence="2" type="ORF">TGEB3V08_LOCUS8044</name>
</gene>